<organism evidence="3">
    <name type="scientific">Laccaria bicolor (strain S238N-H82 / ATCC MYA-4686)</name>
    <name type="common">Bicoloured deceiver</name>
    <name type="synonym">Laccaria laccata var. bicolor</name>
    <dbReference type="NCBI Taxonomy" id="486041"/>
    <lineage>
        <taxon>Eukaryota</taxon>
        <taxon>Fungi</taxon>
        <taxon>Dikarya</taxon>
        <taxon>Basidiomycota</taxon>
        <taxon>Agaricomycotina</taxon>
        <taxon>Agaricomycetes</taxon>
        <taxon>Agaricomycetidae</taxon>
        <taxon>Agaricales</taxon>
        <taxon>Agaricineae</taxon>
        <taxon>Hydnangiaceae</taxon>
        <taxon>Laccaria</taxon>
    </lineage>
</organism>
<name>B0DHP9_LACBS</name>
<dbReference type="GeneID" id="6079111"/>
<protein>
    <submittedName>
        <fullName evidence="2">Predicted protein</fullName>
    </submittedName>
</protein>
<dbReference type="InParanoid" id="B0DHP9"/>
<reference evidence="2 3" key="1">
    <citation type="journal article" date="2008" name="Nature">
        <title>The genome of Laccaria bicolor provides insights into mycorrhizal symbiosis.</title>
        <authorList>
            <person name="Martin F."/>
            <person name="Aerts A."/>
            <person name="Ahren D."/>
            <person name="Brun A."/>
            <person name="Danchin E.G.J."/>
            <person name="Duchaussoy F."/>
            <person name="Gibon J."/>
            <person name="Kohler A."/>
            <person name="Lindquist E."/>
            <person name="Pereda V."/>
            <person name="Salamov A."/>
            <person name="Shapiro H.J."/>
            <person name="Wuyts J."/>
            <person name="Blaudez D."/>
            <person name="Buee M."/>
            <person name="Brokstein P."/>
            <person name="Canbaeck B."/>
            <person name="Cohen D."/>
            <person name="Courty P.E."/>
            <person name="Coutinho P.M."/>
            <person name="Delaruelle C."/>
            <person name="Detter J.C."/>
            <person name="Deveau A."/>
            <person name="DiFazio S."/>
            <person name="Duplessis S."/>
            <person name="Fraissinet-Tachet L."/>
            <person name="Lucic E."/>
            <person name="Frey-Klett P."/>
            <person name="Fourrey C."/>
            <person name="Feussner I."/>
            <person name="Gay G."/>
            <person name="Grimwood J."/>
            <person name="Hoegger P.J."/>
            <person name="Jain P."/>
            <person name="Kilaru S."/>
            <person name="Labbe J."/>
            <person name="Lin Y.C."/>
            <person name="Legue V."/>
            <person name="Le Tacon F."/>
            <person name="Marmeisse R."/>
            <person name="Melayah D."/>
            <person name="Montanini B."/>
            <person name="Muratet M."/>
            <person name="Nehls U."/>
            <person name="Niculita-Hirzel H."/>
            <person name="Oudot-Le Secq M.P."/>
            <person name="Peter M."/>
            <person name="Quesneville H."/>
            <person name="Rajashekar B."/>
            <person name="Reich M."/>
            <person name="Rouhier N."/>
            <person name="Schmutz J."/>
            <person name="Yin T."/>
            <person name="Chalot M."/>
            <person name="Henrissat B."/>
            <person name="Kuees U."/>
            <person name="Lucas S."/>
            <person name="Van de Peer Y."/>
            <person name="Podila G.K."/>
            <person name="Polle A."/>
            <person name="Pukkila P.J."/>
            <person name="Richardson P.M."/>
            <person name="Rouze P."/>
            <person name="Sanders I.R."/>
            <person name="Stajich J.E."/>
            <person name="Tunlid A."/>
            <person name="Tuskan G."/>
            <person name="Grigoriev I.V."/>
        </authorList>
    </citation>
    <scope>NUCLEOTIDE SEQUENCE [LARGE SCALE GENOMIC DNA]</scope>
    <source>
        <strain evidence="3">S238N-H82 / ATCC MYA-4686</strain>
    </source>
</reference>
<evidence type="ECO:0000313" key="2">
    <source>
        <dbReference type="EMBL" id="EDR05764.1"/>
    </source>
</evidence>
<evidence type="ECO:0000256" key="1">
    <source>
        <dbReference type="SAM" id="MobiDB-lite"/>
    </source>
</evidence>
<evidence type="ECO:0000313" key="3">
    <source>
        <dbReference type="Proteomes" id="UP000001194"/>
    </source>
</evidence>
<dbReference type="RefSeq" id="XP_001883440.1">
    <property type="nucleotide sequence ID" value="XM_001883405.1"/>
</dbReference>
<proteinExistence type="predicted"/>
<keyword evidence="3" id="KW-1185">Reference proteome</keyword>
<gene>
    <name evidence="2" type="ORF">LACBIDRAFT_329333</name>
</gene>
<feature type="compositionally biased region" description="Low complexity" evidence="1">
    <location>
        <begin position="89"/>
        <end position="101"/>
    </location>
</feature>
<feature type="region of interest" description="Disordered" evidence="1">
    <location>
        <begin position="79"/>
        <end position="106"/>
    </location>
</feature>
<accession>B0DHP9</accession>
<dbReference type="Proteomes" id="UP000001194">
    <property type="component" value="Unassembled WGS sequence"/>
</dbReference>
<dbReference type="AlphaFoldDB" id="B0DHP9"/>
<sequence length="198" mass="20417">MADFALARGAKPRIPFLIKTILGSAIAIALALGLSGPIVSPASLGLPLFDKNFSTTKLVTTYRRAPQHSVFMVTLHESHSGPTVDADSTESSSSSQKLGSSGNQGTFGGESVFLSSEGLLSGDSRSSSGNEGTIHLQITLVACRLTKTCQIHRSCVVLVRTSPAGIGLTTDSGATVGLVTGSTYVSQDKVLIEAHASV</sequence>
<dbReference type="EMBL" id="DS547111">
    <property type="protein sequence ID" value="EDR05764.1"/>
    <property type="molecule type" value="Genomic_DNA"/>
</dbReference>
<dbReference type="HOGENOM" id="CLU_1378341_0_0_1"/>
<dbReference type="KEGG" id="lbc:LACBIDRAFT_329333"/>